<organism evidence="1 2">
    <name type="scientific">Gluconacetobacter dulcium</name>
    <dbReference type="NCBI Taxonomy" id="2729096"/>
    <lineage>
        <taxon>Bacteria</taxon>
        <taxon>Pseudomonadati</taxon>
        <taxon>Pseudomonadota</taxon>
        <taxon>Alphaproteobacteria</taxon>
        <taxon>Acetobacterales</taxon>
        <taxon>Acetobacteraceae</taxon>
        <taxon>Gluconacetobacter</taxon>
    </lineage>
</organism>
<reference evidence="1 2" key="1">
    <citation type="submission" date="2020-04" db="EMBL/GenBank/DDBJ databases">
        <title>Description of novel Gluconacetobacter.</title>
        <authorList>
            <person name="Sombolestani A."/>
        </authorList>
    </citation>
    <scope>NUCLEOTIDE SEQUENCE [LARGE SCALE GENOMIC DNA]</scope>
    <source>
        <strain evidence="1 2">LMG 22058</strain>
    </source>
</reference>
<comment type="caution">
    <text evidence="1">The sequence shown here is derived from an EMBL/GenBank/DDBJ whole genome shotgun (WGS) entry which is preliminary data.</text>
</comment>
<accession>A0A7W4JXM2</accession>
<dbReference type="RefSeq" id="WP_183008172.1">
    <property type="nucleotide sequence ID" value="NZ_JABEQP010000002.1"/>
</dbReference>
<protein>
    <submittedName>
        <fullName evidence="1">Uncharacterized protein</fullName>
    </submittedName>
</protein>
<sequence length="213" mass="24262">MIKRLFSSVFYLSFFVYFPCAQSQTLAGKLCSIYKESSIKIIPVEKIYYDARNSDDPNELRNTLKRDSAFEMLKDEFERRNNELYPLLGGKSRQIRDIDIIAEKVDIDEEDVDGEIKRVASVVGHLDCDKYIAVSFDKIVLNKSNIDQIIKIDRGMKVSFATATVASHDEPLQRPADAVQWGGPINQIFGGFRADAFDSPRLKLLPENSRSQQ</sequence>
<proteinExistence type="predicted"/>
<evidence type="ECO:0000313" key="1">
    <source>
        <dbReference type="EMBL" id="MBB2196588.1"/>
    </source>
</evidence>
<name>A0A7W4JXM2_9PROT</name>
<dbReference type="EMBL" id="JABEQP010000002">
    <property type="protein sequence ID" value="MBB2196588.1"/>
    <property type="molecule type" value="Genomic_DNA"/>
</dbReference>
<dbReference type="AlphaFoldDB" id="A0A7W4JXM2"/>
<gene>
    <name evidence="1" type="ORF">HLH44_03760</name>
</gene>
<dbReference type="Proteomes" id="UP000530320">
    <property type="component" value="Unassembled WGS sequence"/>
</dbReference>
<evidence type="ECO:0000313" key="2">
    <source>
        <dbReference type="Proteomes" id="UP000530320"/>
    </source>
</evidence>